<accession>A0A3D8RCV2</accession>
<feature type="compositionally biased region" description="Low complexity" evidence="1">
    <location>
        <begin position="671"/>
        <end position="685"/>
    </location>
</feature>
<feature type="compositionally biased region" description="Low complexity" evidence="1">
    <location>
        <begin position="571"/>
        <end position="589"/>
    </location>
</feature>
<evidence type="ECO:0000313" key="2">
    <source>
        <dbReference type="EMBL" id="RDW71776.1"/>
    </source>
</evidence>
<dbReference type="InterPro" id="IPR011989">
    <property type="entry name" value="ARM-like"/>
</dbReference>
<evidence type="ECO:0008006" key="4">
    <source>
        <dbReference type="Google" id="ProtNLM"/>
    </source>
</evidence>
<dbReference type="Gene3D" id="1.25.10.10">
    <property type="entry name" value="Leucine-rich Repeat Variant"/>
    <property type="match status" value="1"/>
</dbReference>
<feature type="compositionally biased region" description="Acidic residues" evidence="1">
    <location>
        <begin position="93"/>
        <end position="107"/>
    </location>
</feature>
<organism evidence="2 3">
    <name type="scientific">Coleophoma crateriformis</name>
    <dbReference type="NCBI Taxonomy" id="565419"/>
    <lineage>
        <taxon>Eukaryota</taxon>
        <taxon>Fungi</taxon>
        <taxon>Dikarya</taxon>
        <taxon>Ascomycota</taxon>
        <taxon>Pezizomycotina</taxon>
        <taxon>Leotiomycetes</taxon>
        <taxon>Helotiales</taxon>
        <taxon>Dermateaceae</taxon>
        <taxon>Coleophoma</taxon>
    </lineage>
</organism>
<dbReference type="InterPro" id="IPR016024">
    <property type="entry name" value="ARM-type_fold"/>
</dbReference>
<reference evidence="2 3" key="1">
    <citation type="journal article" date="2018" name="IMA Fungus">
        <title>IMA Genome-F 9: Draft genome sequence of Annulohypoxylon stygium, Aspergillus mulundensis, Berkeleyomyces basicola (syn. Thielaviopsis basicola), Ceratocystis smalleyi, two Cercospora beticola strains, Coleophoma cylindrospora, Fusarium fracticaudum, Phialophora cf. hyalina, and Morchella septimelata.</title>
        <authorList>
            <person name="Wingfield B.D."/>
            <person name="Bills G.F."/>
            <person name="Dong Y."/>
            <person name="Huang W."/>
            <person name="Nel W.J."/>
            <person name="Swalarsk-Parry B.S."/>
            <person name="Vaghefi N."/>
            <person name="Wilken P.M."/>
            <person name="An Z."/>
            <person name="de Beer Z.W."/>
            <person name="De Vos L."/>
            <person name="Chen L."/>
            <person name="Duong T.A."/>
            <person name="Gao Y."/>
            <person name="Hammerbacher A."/>
            <person name="Kikkert J.R."/>
            <person name="Li Y."/>
            <person name="Li H."/>
            <person name="Li K."/>
            <person name="Li Q."/>
            <person name="Liu X."/>
            <person name="Ma X."/>
            <person name="Naidoo K."/>
            <person name="Pethybridge S.J."/>
            <person name="Sun J."/>
            <person name="Steenkamp E.T."/>
            <person name="van der Nest M.A."/>
            <person name="van Wyk S."/>
            <person name="Wingfield M.J."/>
            <person name="Xiong C."/>
            <person name="Yue Q."/>
            <person name="Zhang X."/>
        </authorList>
    </citation>
    <scope>NUCLEOTIDE SEQUENCE [LARGE SCALE GENOMIC DNA]</scope>
    <source>
        <strain evidence="2 3">BP5796</strain>
    </source>
</reference>
<dbReference type="InterPro" id="IPR040144">
    <property type="entry name" value="RAP1GDS1"/>
</dbReference>
<gene>
    <name evidence="2" type="ORF">BP5796_07810</name>
</gene>
<keyword evidence="3" id="KW-1185">Reference proteome</keyword>
<feature type="region of interest" description="Disordered" evidence="1">
    <location>
        <begin position="571"/>
        <end position="620"/>
    </location>
</feature>
<sequence length="700" mass="76773">MSGDHSMEGFQSLDSLDSIAGMAAFAQDNQSISLPESGPIRDASGVNSTLGYNVFDSANALNTPPLNETQGHMIQSIASMFELEEEPPKADEEMADDDDTEEQVDIEDQQRRTARLKGALPTLAQMWWSDSEHMDLMAEKLADGSRDHYEPAQLQASNSYLTKSLVELISSPRFSNSTAFLGYVCKILDLLITQSTEPEFAPDNTAIVLLRIAADRERPADMEDFVALVNSAVAYLKHEKFQKAFFVYGSLDIARSILIDSYTRFDSTPSFGPSAPDQDDAKILSEMRSGLNQVLSDVSALPEFAAAVPVISPFASSLRRWLSSPQLQLQVCACIMLGNIARSDAACEEFVHTCQVHKPLITVLENTSDSQLLHATLGFLKNLALPAKNKEALGEAGLMEALPRLWAMDTLQQIQYSSISLARVLVTGCFDNIRRVAQRLSDDPDSPANMRSHMSLLIALFNRTDVEPIKMEITRMFAAICRVVNTFQGRTPEQMEKIRKKFFLMHPDIGRPLSFMVSQSKWPIVRSEGWFVFALMARYPEGAECISDIMQDVHIFQPLVELLTGRSIVDGSPISSPTQTSQSPDSGTGAAAGTSPDPGIQDLLSGLSPESVQPQAQAAEISRVDRENALVLVSELLKNRGSEMAVMRRTLFEDLLKGGGELVLSYKEASEAPPSSHARRPSSGSTLHEVVQQGAFELGS</sequence>
<comment type="caution">
    <text evidence="2">The sequence shown here is derived from an EMBL/GenBank/DDBJ whole genome shotgun (WGS) entry which is preliminary data.</text>
</comment>
<protein>
    <recommendedName>
        <fullName evidence="4">ARM repeat-containing protein</fullName>
    </recommendedName>
</protein>
<feature type="region of interest" description="Disordered" evidence="1">
    <location>
        <begin position="85"/>
        <end position="110"/>
    </location>
</feature>
<dbReference type="Proteomes" id="UP000256328">
    <property type="component" value="Unassembled WGS sequence"/>
</dbReference>
<dbReference type="GO" id="GO:0005085">
    <property type="term" value="F:guanyl-nucleotide exchange factor activity"/>
    <property type="evidence" value="ECO:0007669"/>
    <property type="project" value="InterPro"/>
</dbReference>
<proteinExistence type="predicted"/>
<dbReference type="SUPFAM" id="SSF48371">
    <property type="entry name" value="ARM repeat"/>
    <property type="match status" value="1"/>
</dbReference>
<dbReference type="AlphaFoldDB" id="A0A3D8RCV2"/>
<evidence type="ECO:0000313" key="3">
    <source>
        <dbReference type="Proteomes" id="UP000256328"/>
    </source>
</evidence>
<dbReference type="OrthoDB" id="26149at2759"/>
<feature type="region of interest" description="Disordered" evidence="1">
    <location>
        <begin position="668"/>
        <end position="700"/>
    </location>
</feature>
<dbReference type="PANTHER" id="PTHR10957">
    <property type="entry name" value="RAP1 GTPASE-GDP DISSOCIATION STIMULATOR 1"/>
    <property type="match status" value="1"/>
</dbReference>
<name>A0A3D8RCV2_9HELO</name>
<dbReference type="EMBL" id="PDLN01000011">
    <property type="protein sequence ID" value="RDW71776.1"/>
    <property type="molecule type" value="Genomic_DNA"/>
</dbReference>
<evidence type="ECO:0000256" key="1">
    <source>
        <dbReference type="SAM" id="MobiDB-lite"/>
    </source>
</evidence>